<dbReference type="EnsemblMetazoa" id="HelroT107921">
    <property type="protein sequence ID" value="HelroP107921"/>
    <property type="gene ID" value="HelroG107921"/>
</dbReference>
<dbReference type="SMART" id="SM00369">
    <property type="entry name" value="LRR_TYP"/>
    <property type="match status" value="13"/>
</dbReference>
<reference evidence="7" key="1">
    <citation type="submission" date="2012-12" db="EMBL/GenBank/DDBJ databases">
        <authorList>
            <person name="Hellsten U."/>
            <person name="Grimwood J."/>
            <person name="Chapman J.A."/>
            <person name="Shapiro H."/>
            <person name="Aerts A."/>
            <person name="Otillar R.P."/>
            <person name="Terry A.Y."/>
            <person name="Boore J.L."/>
            <person name="Simakov O."/>
            <person name="Marletaz F."/>
            <person name="Cho S.-J."/>
            <person name="Edsinger-Gonzales E."/>
            <person name="Havlak P."/>
            <person name="Kuo D.-H."/>
            <person name="Larsson T."/>
            <person name="Lv J."/>
            <person name="Arendt D."/>
            <person name="Savage R."/>
            <person name="Osoegawa K."/>
            <person name="de Jong P."/>
            <person name="Lindberg D.R."/>
            <person name="Seaver E.C."/>
            <person name="Weisblat D.A."/>
            <person name="Putnam N.H."/>
            <person name="Grigoriev I.V."/>
            <person name="Rokhsar D.S."/>
        </authorList>
    </citation>
    <scope>NUCLEOTIDE SEQUENCE</scope>
</reference>
<dbReference type="KEGG" id="hro:HELRODRAFT_107921"/>
<dbReference type="PANTHER" id="PTHR48051:SF1">
    <property type="entry name" value="RAS SUPPRESSOR PROTEIN 1"/>
    <property type="match status" value="1"/>
</dbReference>
<dbReference type="Gene3D" id="3.80.10.10">
    <property type="entry name" value="Ribonuclease Inhibitor"/>
    <property type="match status" value="4"/>
</dbReference>
<dbReference type="InParanoid" id="T1EED9"/>
<dbReference type="FunFam" id="3.80.10.10:FF:000116">
    <property type="entry name" value="Leucine-rich repeat-containing protein 40"/>
    <property type="match status" value="1"/>
</dbReference>
<dbReference type="STRING" id="6412.T1EED9"/>
<dbReference type="SMART" id="SM00364">
    <property type="entry name" value="LRR_BAC"/>
    <property type="match status" value="12"/>
</dbReference>
<reference evidence="6" key="3">
    <citation type="submission" date="2015-06" db="UniProtKB">
        <authorList>
            <consortium name="EnsemblMetazoa"/>
        </authorList>
    </citation>
    <scope>IDENTIFICATION</scope>
</reference>
<dbReference type="InterPro" id="IPR050216">
    <property type="entry name" value="LRR_domain-containing"/>
</dbReference>
<dbReference type="CTD" id="20194941"/>
<evidence type="ECO:0000259" key="4">
    <source>
        <dbReference type="Pfam" id="PF23598"/>
    </source>
</evidence>
<dbReference type="FunFam" id="3.80.10.10:FF:000193">
    <property type="entry name" value="Leucine-rich repeat-containing protein 40"/>
    <property type="match status" value="1"/>
</dbReference>
<dbReference type="OMA" id="CMLHKLT"/>
<dbReference type="SUPFAM" id="SSF52058">
    <property type="entry name" value="L domain-like"/>
    <property type="match status" value="2"/>
</dbReference>
<dbReference type="HOGENOM" id="CLU_000288_18_23_1"/>
<gene>
    <name evidence="6" type="primary">20194941</name>
    <name evidence="5" type="ORF">HELRODRAFT_107921</name>
</gene>
<dbReference type="InterPro" id="IPR055414">
    <property type="entry name" value="LRR_R13L4/SHOC2-like"/>
</dbReference>
<evidence type="ECO:0000256" key="2">
    <source>
        <dbReference type="ARBA" id="ARBA00022737"/>
    </source>
</evidence>
<dbReference type="Pfam" id="PF23598">
    <property type="entry name" value="LRR_14"/>
    <property type="match status" value="1"/>
</dbReference>
<dbReference type="SMART" id="SM00365">
    <property type="entry name" value="LRR_SD22"/>
    <property type="match status" value="7"/>
</dbReference>
<feature type="domain" description="Disease resistance R13L4/SHOC-2-like LRR" evidence="4">
    <location>
        <begin position="267"/>
        <end position="357"/>
    </location>
</feature>
<feature type="compositionally biased region" description="Polar residues" evidence="3">
    <location>
        <begin position="19"/>
        <end position="30"/>
    </location>
</feature>
<evidence type="ECO:0000256" key="3">
    <source>
        <dbReference type="SAM" id="MobiDB-lite"/>
    </source>
</evidence>
<sequence>MASTKFNKSANMKHRLTRPNASVANSTSHIGPTPTKDAVMQTLLKQARKSGVLNLSNRSLGEVPKCVWNINLDIPEEGKSISLDSKSDDRWWEQVDLTKLILASNCLKSISIDISLLPALTVLDIHDNGLSSLPDSLATLTLLNRLNISQNMFSELPKCVYQLKNLCSLQAQQNKISSIEDSIGYLINLEELDLSSNELTELSACVDYLTRLLRLNLMKNKIATLPSEIGSLKNLKILDASDNKLERLPEAVGMLNKLEILYLQFNQINQFPDLKGCTVLKELHLGKNSLQSLPVDRLSSLVSLKILDLKDNQLSSIPDEISSLEHLERFDASNNNLSTVPNTLGLMVNLKALYLDGNPVRSIRRDILVRGTVEIKKFLKNRLVSEQSVTSSTTENKLMLNFSFFTEIKLLSINFEKLVEIPESCVAGAVKCGVTQVDASKNNFSGFPQKLADLSKSLNELDLCFNKMTSVCDTLCQLDRLVFLNFSSNQLTSLPGSLKNLLHLREINLNMNRFTVFPACLYNVKSIEIIMLSDNKIEKIQVEDGLISLPRLSVLDLQNNNISSVPPTLGNCTQLRSLKLEGNSFRNPNASTLAKGTAVLLEYLRNRIPT</sequence>
<dbReference type="FunCoup" id="T1EED9">
    <property type="interactions" value="753"/>
</dbReference>
<dbReference type="GeneID" id="20194941"/>
<keyword evidence="2" id="KW-0677">Repeat</keyword>
<dbReference type="InterPro" id="IPR001611">
    <property type="entry name" value="Leu-rich_rpt"/>
</dbReference>
<keyword evidence="7" id="KW-1185">Reference proteome</keyword>
<proteinExistence type="predicted"/>
<evidence type="ECO:0000313" key="5">
    <source>
        <dbReference type="EMBL" id="ESN94677.1"/>
    </source>
</evidence>
<keyword evidence="1" id="KW-0433">Leucine-rich repeat</keyword>
<dbReference type="EMBL" id="AMQM01001710">
    <property type="status" value="NOT_ANNOTATED_CDS"/>
    <property type="molecule type" value="Genomic_DNA"/>
</dbReference>
<feature type="compositionally biased region" description="Polar residues" evidence="3">
    <location>
        <begin position="1"/>
        <end position="10"/>
    </location>
</feature>
<dbReference type="EMBL" id="KB097571">
    <property type="protein sequence ID" value="ESN94677.1"/>
    <property type="molecule type" value="Genomic_DNA"/>
</dbReference>
<dbReference type="InterPro" id="IPR003591">
    <property type="entry name" value="Leu-rich_rpt_typical-subtyp"/>
</dbReference>
<dbReference type="Pfam" id="PF13855">
    <property type="entry name" value="LRR_8"/>
    <property type="match status" value="2"/>
</dbReference>
<dbReference type="Pfam" id="PF00560">
    <property type="entry name" value="LRR_1"/>
    <property type="match status" value="2"/>
</dbReference>
<accession>T1EED9</accession>
<dbReference type="AlphaFoldDB" id="T1EED9"/>
<name>T1EED9_HELRO</name>
<dbReference type="PROSITE" id="PS51450">
    <property type="entry name" value="LRR"/>
    <property type="match status" value="8"/>
</dbReference>
<dbReference type="RefSeq" id="XP_009027714.1">
    <property type="nucleotide sequence ID" value="XM_009029466.1"/>
</dbReference>
<evidence type="ECO:0000313" key="6">
    <source>
        <dbReference type="EnsemblMetazoa" id="HelroP107921"/>
    </source>
</evidence>
<dbReference type="eggNOG" id="KOG0472">
    <property type="taxonomic scope" value="Eukaryota"/>
</dbReference>
<dbReference type="Proteomes" id="UP000015101">
    <property type="component" value="Unassembled WGS sequence"/>
</dbReference>
<evidence type="ECO:0000256" key="1">
    <source>
        <dbReference type="ARBA" id="ARBA00022614"/>
    </source>
</evidence>
<dbReference type="InterPro" id="IPR032675">
    <property type="entry name" value="LRR_dom_sf"/>
</dbReference>
<protein>
    <recommendedName>
        <fullName evidence="4">Disease resistance R13L4/SHOC-2-like LRR domain-containing protein</fullName>
    </recommendedName>
</protein>
<dbReference type="PRINTS" id="PR00019">
    <property type="entry name" value="LEURICHRPT"/>
</dbReference>
<dbReference type="OrthoDB" id="660555at2759"/>
<feature type="region of interest" description="Disordered" evidence="3">
    <location>
        <begin position="1"/>
        <end position="35"/>
    </location>
</feature>
<organism evidence="6 7">
    <name type="scientific">Helobdella robusta</name>
    <name type="common">Californian leech</name>
    <dbReference type="NCBI Taxonomy" id="6412"/>
    <lineage>
        <taxon>Eukaryota</taxon>
        <taxon>Metazoa</taxon>
        <taxon>Spiralia</taxon>
        <taxon>Lophotrochozoa</taxon>
        <taxon>Annelida</taxon>
        <taxon>Clitellata</taxon>
        <taxon>Hirudinea</taxon>
        <taxon>Rhynchobdellida</taxon>
        <taxon>Glossiphoniidae</taxon>
        <taxon>Helobdella</taxon>
    </lineage>
</organism>
<dbReference type="GO" id="GO:0035556">
    <property type="term" value="P:intracellular signal transduction"/>
    <property type="evidence" value="ECO:0000318"/>
    <property type="project" value="GO_Central"/>
</dbReference>
<evidence type="ECO:0000313" key="7">
    <source>
        <dbReference type="Proteomes" id="UP000015101"/>
    </source>
</evidence>
<dbReference type="PANTHER" id="PTHR48051">
    <property type="match status" value="1"/>
</dbReference>
<reference evidence="5 7" key="2">
    <citation type="journal article" date="2013" name="Nature">
        <title>Insights into bilaterian evolution from three spiralian genomes.</title>
        <authorList>
            <person name="Simakov O."/>
            <person name="Marletaz F."/>
            <person name="Cho S.J."/>
            <person name="Edsinger-Gonzales E."/>
            <person name="Havlak P."/>
            <person name="Hellsten U."/>
            <person name="Kuo D.H."/>
            <person name="Larsson T."/>
            <person name="Lv J."/>
            <person name="Arendt D."/>
            <person name="Savage R."/>
            <person name="Osoegawa K."/>
            <person name="de Jong P."/>
            <person name="Grimwood J."/>
            <person name="Chapman J.A."/>
            <person name="Shapiro H."/>
            <person name="Aerts A."/>
            <person name="Otillar R.P."/>
            <person name="Terry A.Y."/>
            <person name="Boore J.L."/>
            <person name="Grigoriev I.V."/>
            <person name="Lindberg D.R."/>
            <person name="Seaver E.C."/>
            <person name="Weisblat D.A."/>
            <person name="Putnam N.H."/>
            <person name="Rokhsar D.S."/>
        </authorList>
    </citation>
    <scope>NUCLEOTIDE SEQUENCE</scope>
</reference>